<name>A0A919RZI7_9CLOT</name>
<keyword evidence="2" id="KW-1185">Reference proteome</keyword>
<protein>
    <submittedName>
        <fullName evidence="1">Uncharacterized protein</fullName>
    </submittedName>
</protein>
<sequence length="116" mass="13448">MKIVEILTRNEIQNEVNYMYFYKLVRNELRLSIGEDKVKVQTYGIEVERYDISNGNLINTEIEAIASISPQRHKVHNLLKMVYDNGVSPIHLIDILGEYVDTYVTDFEIALARTAN</sequence>
<dbReference type="Proteomes" id="UP000679179">
    <property type="component" value="Unassembled WGS sequence"/>
</dbReference>
<dbReference type="Pfam" id="PF20124">
    <property type="entry name" value="DUF6514"/>
    <property type="match status" value="1"/>
</dbReference>
<dbReference type="EMBL" id="BOPZ01000006">
    <property type="protein sequence ID" value="GIM28375.1"/>
    <property type="molecule type" value="Genomic_DNA"/>
</dbReference>
<comment type="caution">
    <text evidence="1">The sequence shown here is derived from an EMBL/GenBank/DDBJ whole genome shotgun (WGS) entry which is preliminary data.</text>
</comment>
<dbReference type="InterPro" id="IPR017016">
    <property type="entry name" value="UCP033595"/>
</dbReference>
<evidence type="ECO:0000313" key="2">
    <source>
        <dbReference type="Proteomes" id="UP000679179"/>
    </source>
</evidence>
<accession>A0A919RZI7</accession>
<evidence type="ECO:0000313" key="1">
    <source>
        <dbReference type="EMBL" id="GIM28375.1"/>
    </source>
</evidence>
<organism evidence="1 2">
    <name type="scientific">Clostridium polyendosporum</name>
    <dbReference type="NCBI Taxonomy" id="69208"/>
    <lineage>
        <taxon>Bacteria</taxon>
        <taxon>Bacillati</taxon>
        <taxon>Bacillota</taxon>
        <taxon>Clostridia</taxon>
        <taxon>Eubacteriales</taxon>
        <taxon>Clostridiaceae</taxon>
        <taxon>Clostridium</taxon>
    </lineage>
</organism>
<proteinExistence type="predicted"/>
<gene>
    <name evidence="1" type="ORF">CPJCM30710_10410</name>
</gene>
<dbReference type="AlphaFoldDB" id="A0A919RZI7"/>
<reference evidence="1" key="1">
    <citation type="submission" date="2021-03" db="EMBL/GenBank/DDBJ databases">
        <title>Taxonomic study of Clostridium polyendosporum from meadow-gley soil under rice.</title>
        <authorList>
            <person name="Kobayashi H."/>
            <person name="Tanizawa Y."/>
            <person name="Yagura M."/>
        </authorList>
    </citation>
    <scope>NUCLEOTIDE SEQUENCE</scope>
    <source>
        <strain evidence="1">JCM 30710</strain>
    </source>
</reference>
<dbReference type="PIRSF" id="PIRSF033595">
    <property type="entry name" value="UCP033595"/>
    <property type="match status" value="1"/>
</dbReference>
<dbReference type="RefSeq" id="WP_212903113.1">
    <property type="nucleotide sequence ID" value="NZ_BOPZ01000006.1"/>
</dbReference>